<dbReference type="SUPFAM" id="SSF55315">
    <property type="entry name" value="L30e-like"/>
    <property type="match status" value="1"/>
</dbReference>
<dbReference type="GO" id="GO:0003730">
    <property type="term" value="F:mRNA 3'-UTR binding"/>
    <property type="evidence" value="ECO:0007669"/>
    <property type="project" value="TreeGrafter"/>
</dbReference>
<feature type="region of interest" description="Disordered" evidence="1">
    <location>
        <begin position="522"/>
        <end position="543"/>
    </location>
</feature>
<proteinExistence type="predicted"/>
<dbReference type="EMBL" id="REGN01004175">
    <property type="protein sequence ID" value="RNA18753.1"/>
    <property type="molecule type" value="Genomic_DNA"/>
</dbReference>
<dbReference type="Pfam" id="PF01248">
    <property type="entry name" value="Ribosomal_L7Ae"/>
    <property type="match status" value="1"/>
</dbReference>
<organism evidence="3 4">
    <name type="scientific">Brachionus plicatilis</name>
    <name type="common">Marine rotifer</name>
    <name type="synonym">Brachionus muelleri</name>
    <dbReference type="NCBI Taxonomy" id="10195"/>
    <lineage>
        <taxon>Eukaryota</taxon>
        <taxon>Metazoa</taxon>
        <taxon>Spiralia</taxon>
        <taxon>Gnathifera</taxon>
        <taxon>Rotifera</taxon>
        <taxon>Eurotatoria</taxon>
        <taxon>Monogononta</taxon>
        <taxon>Pseudotrocha</taxon>
        <taxon>Ploima</taxon>
        <taxon>Brachionidae</taxon>
        <taxon>Brachionus</taxon>
    </lineage>
</organism>
<evidence type="ECO:0000313" key="3">
    <source>
        <dbReference type="EMBL" id="RNA18753.1"/>
    </source>
</evidence>
<accession>A0A3M7R574</accession>
<feature type="compositionally biased region" description="Polar residues" evidence="1">
    <location>
        <begin position="73"/>
        <end position="88"/>
    </location>
</feature>
<dbReference type="GO" id="GO:0001514">
    <property type="term" value="P:selenocysteine incorporation"/>
    <property type="evidence" value="ECO:0007669"/>
    <property type="project" value="UniProtKB-ARBA"/>
</dbReference>
<dbReference type="GO" id="GO:0043021">
    <property type="term" value="F:ribonucleoprotein complex binding"/>
    <property type="evidence" value="ECO:0007669"/>
    <property type="project" value="TreeGrafter"/>
</dbReference>
<dbReference type="PANTHER" id="PTHR13284:SF4">
    <property type="entry name" value="C2H2-TYPE DOMAIN-CONTAINING PROTEIN"/>
    <property type="match status" value="1"/>
</dbReference>
<dbReference type="Proteomes" id="UP000276133">
    <property type="component" value="Unassembled WGS sequence"/>
</dbReference>
<name>A0A3M7R574_BRAPC</name>
<evidence type="ECO:0000259" key="2">
    <source>
        <dbReference type="Pfam" id="PF01248"/>
    </source>
</evidence>
<feature type="region of interest" description="Disordered" evidence="1">
    <location>
        <begin position="145"/>
        <end position="169"/>
    </location>
</feature>
<feature type="region of interest" description="Disordered" evidence="1">
    <location>
        <begin position="73"/>
        <end position="130"/>
    </location>
</feature>
<sequence length="573" mass="64789">MDASIVKLHKNSQLSEINKQAKPNSKKIHQPLTIEFANMISALQKGQNFQRNNQIKIQAKAVANLFPNRQEKSMSMQLTNPLDSSSTVKRGKEREKPKSKKKSTLKKIILREREEKRKKRDDLEKSDHFDDTASLPNLSYLFSSPKTELTVQNDPEDDLETNKSDYEDSDINNEILSPISQPSPISINGYNPSPYAALDFSDYPISLEKLEEQVKQKIHSRKFREYCNQIISKDIDEICLTLLQEIARFQDRLYQKFPNKAKNKRRYVMGIREVTKHLKLQKLKCVIIAPNCEKIESKGGLDDAINSIIQIAMDQNIPFLFALGRKDLGKAVRKLVPISVIGIFDYSGAEEHFKRLVELANNAKLAYQDMVEDLEKEECENFICQPKEKAENLPTNFMPKIPSHMAHSRTPSNGSNISIDPIYQMNYHTHSRSASGNFNYGHTTLNGGHSRTASGGGLGAAGLNLDLLVGNKNWTHSRTPSNCSNNSYMSRVSEPISEINYDVSSAQAAVQFYSEQVRQEMKENDSSNHTTCEEVNTNDEDLDNEKVSASLSNLHLGCINEIDAGNEADTEER</sequence>
<keyword evidence="4" id="KW-1185">Reference proteome</keyword>
<dbReference type="GO" id="GO:0035368">
    <property type="term" value="F:selenocysteine insertion sequence binding"/>
    <property type="evidence" value="ECO:0007669"/>
    <property type="project" value="InterPro"/>
</dbReference>
<dbReference type="Gene3D" id="3.30.1330.30">
    <property type="match status" value="1"/>
</dbReference>
<evidence type="ECO:0000256" key="1">
    <source>
        <dbReference type="SAM" id="MobiDB-lite"/>
    </source>
</evidence>
<feature type="compositionally biased region" description="Basic and acidic residues" evidence="1">
    <location>
        <begin position="109"/>
        <end position="130"/>
    </location>
</feature>
<dbReference type="AlphaFoldDB" id="A0A3M7R574"/>
<evidence type="ECO:0000313" key="4">
    <source>
        <dbReference type="Proteomes" id="UP000276133"/>
    </source>
</evidence>
<comment type="caution">
    <text evidence="3">The sequence shown here is derived from an EMBL/GenBank/DDBJ whole genome shotgun (WGS) entry which is preliminary data.</text>
</comment>
<dbReference type="InterPro" id="IPR029064">
    <property type="entry name" value="Ribosomal_eL30-like_sf"/>
</dbReference>
<dbReference type="OrthoDB" id="263617at2759"/>
<dbReference type="GO" id="GO:1990904">
    <property type="term" value="C:ribonucleoprotein complex"/>
    <property type="evidence" value="ECO:0007669"/>
    <property type="project" value="TreeGrafter"/>
</dbReference>
<dbReference type="STRING" id="10195.A0A3M7R574"/>
<gene>
    <name evidence="3" type="ORF">BpHYR1_006014</name>
</gene>
<reference evidence="3 4" key="1">
    <citation type="journal article" date="2018" name="Sci. Rep.">
        <title>Genomic signatures of local adaptation to the degree of environmental predictability in rotifers.</title>
        <authorList>
            <person name="Franch-Gras L."/>
            <person name="Hahn C."/>
            <person name="Garcia-Roger E.M."/>
            <person name="Carmona M.J."/>
            <person name="Serra M."/>
            <person name="Gomez A."/>
        </authorList>
    </citation>
    <scope>NUCLEOTIDE SEQUENCE [LARGE SCALE GENOMIC DNA]</scope>
    <source>
        <strain evidence="3">HYR1</strain>
    </source>
</reference>
<dbReference type="FunFam" id="3.30.1330.30:FF:000004">
    <property type="entry name" value="selenocysteine insertion sequence-binding protein 2"/>
    <property type="match status" value="1"/>
</dbReference>
<dbReference type="GO" id="GO:0005739">
    <property type="term" value="C:mitochondrion"/>
    <property type="evidence" value="ECO:0007669"/>
    <property type="project" value="TreeGrafter"/>
</dbReference>
<dbReference type="InterPro" id="IPR040051">
    <property type="entry name" value="SECISBP2"/>
</dbReference>
<dbReference type="PANTHER" id="PTHR13284">
    <property type="entry name" value="GH01354P"/>
    <property type="match status" value="1"/>
</dbReference>
<dbReference type="InterPro" id="IPR004038">
    <property type="entry name" value="Ribosomal_eL8/eL30/eS12/Gad45"/>
</dbReference>
<feature type="domain" description="Ribosomal protein eL8/eL30/eS12/Gadd45" evidence="2">
    <location>
        <begin position="258"/>
        <end position="350"/>
    </location>
</feature>
<protein>
    <submittedName>
        <fullName evidence="3">Selenocysteine insertion sequence-binding 2-like</fullName>
    </submittedName>
</protein>